<dbReference type="InterPro" id="IPR050491">
    <property type="entry name" value="AmpC-like"/>
</dbReference>
<keyword evidence="1" id="KW-0472">Membrane</keyword>
<dbReference type="OrthoDB" id="5946976at2759"/>
<evidence type="ECO:0000259" key="2">
    <source>
        <dbReference type="Pfam" id="PF00144"/>
    </source>
</evidence>
<dbReference type="EMBL" id="CAJNOO010003040">
    <property type="protein sequence ID" value="CAF1314158.1"/>
    <property type="molecule type" value="Genomic_DNA"/>
</dbReference>
<protein>
    <recommendedName>
        <fullName evidence="2">Beta-lactamase-related domain-containing protein</fullName>
    </recommendedName>
</protein>
<dbReference type="AlphaFoldDB" id="A0A815F3J0"/>
<organism evidence="4 6">
    <name type="scientific">Rotaria sordida</name>
    <dbReference type="NCBI Taxonomy" id="392033"/>
    <lineage>
        <taxon>Eukaryota</taxon>
        <taxon>Metazoa</taxon>
        <taxon>Spiralia</taxon>
        <taxon>Gnathifera</taxon>
        <taxon>Rotifera</taxon>
        <taxon>Eurotatoria</taxon>
        <taxon>Bdelloidea</taxon>
        <taxon>Philodinida</taxon>
        <taxon>Philodinidae</taxon>
        <taxon>Rotaria</taxon>
    </lineage>
</organism>
<gene>
    <name evidence="5" type="ORF">FNK824_LOCUS30262</name>
    <name evidence="4" type="ORF">RFH988_LOCUS30414</name>
    <name evidence="3" type="ORF">SEV965_LOCUS14562</name>
</gene>
<dbReference type="SUPFAM" id="SSF56601">
    <property type="entry name" value="beta-lactamase/transpeptidase-like"/>
    <property type="match status" value="1"/>
</dbReference>
<dbReference type="Gene3D" id="3.40.710.10">
    <property type="entry name" value="DD-peptidase/beta-lactamase superfamily"/>
    <property type="match status" value="1"/>
</dbReference>
<dbReference type="Proteomes" id="UP000663882">
    <property type="component" value="Unassembled WGS sequence"/>
</dbReference>
<comment type="caution">
    <text evidence="4">The sequence shown here is derived from an EMBL/GenBank/DDBJ whole genome shotgun (WGS) entry which is preliminary data.</text>
</comment>
<dbReference type="InterPro" id="IPR001466">
    <property type="entry name" value="Beta-lactam-related"/>
</dbReference>
<evidence type="ECO:0000256" key="1">
    <source>
        <dbReference type="SAM" id="Phobius"/>
    </source>
</evidence>
<evidence type="ECO:0000313" key="3">
    <source>
        <dbReference type="EMBL" id="CAF1075151.1"/>
    </source>
</evidence>
<evidence type="ECO:0000313" key="5">
    <source>
        <dbReference type="EMBL" id="CAF4079167.1"/>
    </source>
</evidence>
<accession>A0A815F3J0</accession>
<dbReference type="InterPro" id="IPR012338">
    <property type="entry name" value="Beta-lactam/transpept-like"/>
</dbReference>
<feature type="domain" description="Beta-lactamase-related" evidence="2">
    <location>
        <begin position="22"/>
        <end position="330"/>
    </location>
</feature>
<sequence>MCVAEKNGNEIFVDELMQDYDGNGTSVPGASVLVICKNVPVVRQSYGFANIEEQTFVTPATNFRLASITKQFTAAAILLLAEEKNGRLQLDDRIREKWLQTLPEATNAITIRHLLTHTSGLIDYEDVIDANADPNHQLSDLDVLNILSSHNRTYFTPPGTRYHYSNSGYALLALIVERASGNRFANFLRERIFLPLKMNETLAYENGISKIVHRAFGYSNNGSLWIRTDQSQTSAVLGDGGIYSSIDDLAKWDAALYDDRLLSLESLQLAFSPAVRTDDPAIQYGMGWHISGDMLWHTGSTIGFRNVILRFPKRYLTVVVLTNRNSIEPYQTALTIAHRFFFTSECATSYSGSSSIVHHKRLVVFWFIIYLFFSVPSIISAV</sequence>
<feature type="transmembrane region" description="Helical" evidence="1">
    <location>
        <begin position="363"/>
        <end position="381"/>
    </location>
</feature>
<keyword evidence="1" id="KW-0812">Transmembrane</keyword>
<keyword evidence="1" id="KW-1133">Transmembrane helix</keyword>
<dbReference type="Pfam" id="PF00144">
    <property type="entry name" value="Beta-lactamase"/>
    <property type="match status" value="1"/>
</dbReference>
<proteinExistence type="predicted"/>
<dbReference type="PANTHER" id="PTHR46825">
    <property type="entry name" value="D-ALANYL-D-ALANINE-CARBOXYPEPTIDASE/ENDOPEPTIDASE AMPH"/>
    <property type="match status" value="1"/>
</dbReference>
<dbReference type="Proteomes" id="UP000663889">
    <property type="component" value="Unassembled WGS sequence"/>
</dbReference>
<reference evidence="4" key="1">
    <citation type="submission" date="2021-02" db="EMBL/GenBank/DDBJ databases">
        <authorList>
            <person name="Nowell W R."/>
        </authorList>
    </citation>
    <scope>NUCLEOTIDE SEQUENCE</scope>
</reference>
<dbReference type="EMBL" id="CAJOBE010009176">
    <property type="protein sequence ID" value="CAF4079167.1"/>
    <property type="molecule type" value="Genomic_DNA"/>
</dbReference>
<dbReference type="Proteomes" id="UP000663874">
    <property type="component" value="Unassembled WGS sequence"/>
</dbReference>
<dbReference type="EMBL" id="CAJNOU010000730">
    <property type="protein sequence ID" value="CAF1075151.1"/>
    <property type="molecule type" value="Genomic_DNA"/>
</dbReference>
<evidence type="ECO:0000313" key="6">
    <source>
        <dbReference type="Proteomes" id="UP000663882"/>
    </source>
</evidence>
<name>A0A815F3J0_9BILA</name>
<evidence type="ECO:0000313" key="4">
    <source>
        <dbReference type="EMBL" id="CAF1314158.1"/>
    </source>
</evidence>
<dbReference type="PANTHER" id="PTHR46825:SF9">
    <property type="entry name" value="BETA-LACTAMASE-RELATED DOMAIN-CONTAINING PROTEIN"/>
    <property type="match status" value="1"/>
</dbReference>